<proteinExistence type="inferred from homology"/>
<protein>
    <recommendedName>
        <fullName evidence="7">Ribosomal protein S5 domain 2-like protein</fullName>
    </recommendedName>
</protein>
<comment type="similarity">
    <text evidence="1 4">Belongs to the universal ribosomal protein uS9 family.</text>
</comment>
<dbReference type="EMBL" id="GL945433">
    <property type="protein sequence ID" value="EGO25244.1"/>
    <property type="molecule type" value="Genomic_DNA"/>
</dbReference>
<gene>
    <name evidence="6" type="ORF">SERLADRAFT_465113</name>
</gene>
<sequence length="347" mass="38975">MAMSILRQPIRTSLKRTYSTTRPFVPPAALRDIDNAPRQRTKPRPESPTFYTARSPYYDQLNSLESAIQYSRSALTKFQLLPLPAFARDSLPHLHPVWMDKREMGDALSSKLTTSRYRRVTQLLNELNDHRRIAHAAGCEDLGEGIESIVKLFEKKNQEAILARGKRKPVKFDKYGRSYTLGKRKTSAARVWIIPIAKPSAVPQGQSQTPEEQQPDKLDLTLTGLEDVFSDPKAKPTIPVTPATVLVNNVPLAHYFPIPADRERVIRPLKLTGLLGAYNVFAIVRGGGVSGQSGAVAHGIAKGLAAHEPAIEMILRKAKLMRRDPRMVERKKTGMAKARKRYTWVKR</sequence>
<dbReference type="GO" id="GO:0005763">
    <property type="term" value="C:mitochondrial small ribosomal subunit"/>
    <property type="evidence" value="ECO:0007669"/>
    <property type="project" value="TreeGrafter"/>
</dbReference>
<keyword evidence="3 4" id="KW-0687">Ribonucleoprotein</keyword>
<reference evidence="6" key="1">
    <citation type="submission" date="2011-04" db="EMBL/GenBank/DDBJ databases">
        <title>Evolution of plant cell wall degrading machinery underlies the functional diversity of forest fungi.</title>
        <authorList>
            <consortium name="US DOE Joint Genome Institute (JGI-PGF)"/>
            <person name="Eastwood D.C."/>
            <person name="Floudas D."/>
            <person name="Binder M."/>
            <person name="Majcherczyk A."/>
            <person name="Schneider P."/>
            <person name="Aerts A."/>
            <person name="Asiegbu F.O."/>
            <person name="Baker S.E."/>
            <person name="Barry K."/>
            <person name="Bendiksby M."/>
            <person name="Blumentritt M."/>
            <person name="Coutinho P.M."/>
            <person name="Cullen D."/>
            <person name="Cullen D."/>
            <person name="Gathman A."/>
            <person name="Goodell B."/>
            <person name="Henrissat B."/>
            <person name="Ihrmark K."/>
            <person name="Kauserud H."/>
            <person name="Kohler A."/>
            <person name="LaButti K."/>
            <person name="Lapidus A."/>
            <person name="Lavin J.L."/>
            <person name="Lee Y.-H."/>
            <person name="Lindquist E."/>
            <person name="Lilly W."/>
            <person name="Lucas S."/>
            <person name="Morin E."/>
            <person name="Murat C."/>
            <person name="Oguiza J.A."/>
            <person name="Park J."/>
            <person name="Pisabarro A.G."/>
            <person name="Riley R."/>
            <person name="Rosling A."/>
            <person name="Salamov A."/>
            <person name="Schmidt O."/>
            <person name="Schmutz J."/>
            <person name="Skrede I."/>
            <person name="Stenlid J."/>
            <person name="Wiebenga A."/>
            <person name="Xie X."/>
            <person name="Kues U."/>
            <person name="Hibbett D.S."/>
            <person name="Hoffmeister D."/>
            <person name="Hogberg N."/>
            <person name="Martin F."/>
            <person name="Grigoriev I.V."/>
            <person name="Watkinson S.C."/>
        </authorList>
    </citation>
    <scope>NUCLEOTIDE SEQUENCE</scope>
    <source>
        <strain evidence="6">S7.9</strain>
    </source>
</reference>
<dbReference type="PANTHER" id="PTHR21569">
    <property type="entry name" value="RIBOSOMAL PROTEIN S9"/>
    <property type="match status" value="1"/>
</dbReference>
<dbReference type="SUPFAM" id="SSF54211">
    <property type="entry name" value="Ribosomal protein S5 domain 2-like"/>
    <property type="match status" value="1"/>
</dbReference>
<dbReference type="PANTHER" id="PTHR21569:SF1">
    <property type="entry name" value="SMALL RIBOSOMAL SUBUNIT PROTEIN US9M"/>
    <property type="match status" value="1"/>
</dbReference>
<dbReference type="Gene3D" id="3.30.230.10">
    <property type="match status" value="1"/>
</dbReference>
<dbReference type="GO" id="GO:0003723">
    <property type="term" value="F:RNA binding"/>
    <property type="evidence" value="ECO:0007669"/>
    <property type="project" value="TreeGrafter"/>
</dbReference>
<dbReference type="Pfam" id="PF00380">
    <property type="entry name" value="Ribosomal_S9"/>
    <property type="match status" value="1"/>
</dbReference>
<dbReference type="InterPro" id="IPR020574">
    <property type="entry name" value="Ribosomal_uS9_CS"/>
</dbReference>
<evidence type="ECO:0000256" key="2">
    <source>
        <dbReference type="ARBA" id="ARBA00022980"/>
    </source>
</evidence>
<feature type="region of interest" description="Disordered" evidence="5">
    <location>
        <begin position="26"/>
        <end position="50"/>
    </location>
</feature>
<dbReference type="GO" id="GO:0003735">
    <property type="term" value="F:structural constituent of ribosome"/>
    <property type="evidence" value="ECO:0007669"/>
    <property type="project" value="InterPro"/>
</dbReference>
<dbReference type="GO" id="GO:0006412">
    <property type="term" value="P:translation"/>
    <property type="evidence" value="ECO:0007669"/>
    <property type="project" value="InterPro"/>
</dbReference>
<evidence type="ECO:0000256" key="4">
    <source>
        <dbReference type="RuleBase" id="RU003815"/>
    </source>
</evidence>
<dbReference type="OrthoDB" id="10254627at2759"/>
<dbReference type="PROSITE" id="PS00360">
    <property type="entry name" value="RIBOSOMAL_S9"/>
    <property type="match status" value="1"/>
</dbReference>
<keyword evidence="2 4" id="KW-0689">Ribosomal protein</keyword>
<dbReference type="InterPro" id="IPR014721">
    <property type="entry name" value="Ribsml_uS5_D2-typ_fold_subgr"/>
</dbReference>
<dbReference type="Proteomes" id="UP000008064">
    <property type="component" value="Unassembled WGS sequence"/>
</dbReference>
<evidence type="ECO:0000313" key="6">
    <source>
        <dbReference type="EMBL" id="EGO25244.1"/>
    </source>
</evidence>
<organism>
    <name type="scientific">Serpula lacrymans var. lacrymans (strain S7.9)</name>
    <name type="common">Dry rot fungus</name>
    <dbReference type="NCBI Taxonomy" id="578457"/>
    <lineage>
        <taxon>Eukaryota</taxon>
        <taxon>Fungi</taxon>
        <taxon>Dikarya</taxon>
        <taxon>Basidiomycota</taxon>
        <taxon>Agaricomycotina</taxon>
        <taxon>Agaricomycetes</taxon>
        <taxon>Agaricomycetidae</taxon>
        <taxon>Boletales</taxon>
        <taxon>Coniophorineae</taxon>
        <taxon>Serpulaceae</taxon>
        <taxon>Serpula</taxon>
    </lineage>
</organism>
<dbReference type="KEGG" id="sla:SERLADRAFT_465113"/>
<name>F8NUM4_SERL9</name>
<dbReference type="InterPro" id="IPR000754">
    <property type="entry name" value="Ribosomal_uS9"/>
</dbReference>
<evidence type="ECO:0008006" key="7">
    <source>
        <dbReference type="Google" id="ProtNLM"/>
    </source>
</evidence>
<dbReference type="RefSeq" id="XP_007317366.1">
    <property type="nucleotide sequence ID" value="XM_007317304.1"/>
</dbReference>
<dbReference type="GeneID" id="18818845"/>
<dbReference type="HOGENOM" id="CLU_036531_1_0_1"/>
<evidence type="ECO:0000256" key="3">
    <source>
        <dbReference type="ARBA" id="ARBA00023274"/>
    </source>
</evidence>
<evidence type="ECO:0000256" key="5">
    <source>
        <dbReference type="SAM" id="MobiDB-lite"/>
    </source>
</evidence>
<dbReference type="InterPro" id="IPR020568">
    <property type="entry name" value="Ribosomal_Su5_D2-typ_SF"/>
</dbReference>
<accession>F8NUM4</accession>
<dbReference type="AlphaFoldDB" id="F8NUM4"/>
<evidence type="ECO:0000256" key="1">
    <source>
        <dbReference type="ARBA" id="ARBA00005251"/>
    </source>
</evidence>